<evidence type="ECO:0000256" key="4">
    <source>
        <dbReference type="ARBA" id="ARBA00005072"/>
    </source>
</evidence>
<dbReference type="InterPro" id="IPR043132">
    <property type="entry name" value="BCAT-like_C"/>
</dbReference>
<dbReference type="InterPro" id="IPR036038">
    <property type="entry name" value="Aminotransferase-like"/>
</dbReference>
<dbReference type="NCBIfam" id="NF005146">
    <property type="entry name" value="PRK06606.1"/>
    <property type="match status" value="1"/>
</dbReference>
<keyword evidence="11" id="KW-0663">Pyridoxal phosphate</keyword>
<dbReference type="InterPro" id="IPR001544">
    <property type="entry name" value="Aminotrans_IV"/>
</dbReference>
<dbReference type="InterPro" id="IPR005785">
    <property type="entry name" value="B_amino_transI"/>
</dbReference>
<comment type="pathway">
    <text evidence="4 11">Amino-acid biosynthesis; L-leucine biosynthesis; L-leucine from 3-methyl-2-oxobutanoate: step 4/4.</text>
</comment>
<protein>
    <recommendedName>
        <fullName evidence="11">Branched-chain-amino-acid aminotransferase</fullName>
        <shortName evidence="11">BCAT</shortName>
        <ecNumber evidence="11">2.6.1.42</ecNumber>
    </recommendedName>
</protein>
<name>A0ABX7MCG6_9RHOO</name>
<dbReference type="EMBL" id="CP071060">
    <property type="protein sequence ID" value="QSI78394.1"/>
    <property type="molecule type" value="Genomic_DNA"/>
</dbReference>
<evidence type="ECO:0000256" key="8">
    <source>
        <dbReference type="ARBA" id="ARBA00048212"/>
    </source>
</evidence>
<evidence type="ECO:0000256" key="11">
    <source>
        <dbReference type="RuleBase" id="RU364094"/>
    </source>
</evidence>
<comment type="catalytic activity">
    <reaction evidence="8 11">
        <text>L-valine + 2-oxoglutarate = 3-methyl-2-oxobutanoate + L-glutamate</text>
        <dbReference type="Rhea" id="RHEA:24813"/>
        <dbReference type="ChEBI" id="CHEBI:11851"/>
        <dbReference type="ChEBI" id="CHEBI:16810"/>
        <dbReference type="ChEBI" id="CHEBI:29985"/>
        <dbReference type="ChEBI" id="CHEBI:57762"/>
        <dbReference type="EC" id="2.6.1.42"/>
    </reaction>
</comment>
<dbReference type="InterPro" id="IPR043131">
    <property type="entry name" value="BCAT-like_N"/>
</dbReference>
<evidence type="ECO:0000256" key="7">
    <source>
        <dbReference type="ARBA" id="ARBA00022679"/>
    </source>
</evidence>
<evidence type="ECO:0000256" key="5">
    <source>
        <dbReference type="ARBA" id="ARBA00009320"/>
    </source>
</evidence>
<dbReference type="Gene3D" id="3.20.10.10">
    <property type="entry name" value="D-amino Acid Aminotransferase, subunit A, domain 2"/>
    <property type="match status" value="1"/>
</dbReference>
<comment type="pathway">
    <text evidence="3 11">Amino-acid biosynthesis; L-valine biosynthesis; L-valine from pyruvate: step 4/4.</text>
</comment>
<dbReference type="CDD" id="cd00449">
    <property type="entry name" value="PLPDE_IV"/>
    <property type="match status" value="1"/>
</dbReference>
<comment type="function">
    <text evidence="1 11">Acts on leucine, isoleucine and valine.</text>
</comment>
<keyword evidence="11" id="KW-0028">Amino-acid biosynthesis</keyword>
<evidence type="ECO:0000256" key="3">
    <source>
        <dbReference type="ARBA" id="ARBA00004931"/>
    </source>
</evidence>
<reference evidence="12 13" key="1">
    <citation type="submission" date="2021-02" db="EMBL/GenBank/DDBJ databases">
        <title>Niveibacterium changnyeongensis HC41.</title>
        <authorList>
            <person name="Kang M."/>
        </authorList>
    </citation>
    <scope>NUCLEOTIDE SEQUENCE [LARGE SCALE GENOMIC DNA]</scope>
    <source>
        <strain evidence="12 13">HC41</strain>
    </source>
</reference>
<comment type="similarity">
    <text evidence="5 11">Belongs to the class-IV pyridoxal-phosphate-dependent aminotransferase family.</text>
</comment>
<dbReference type="PANTHER" id="PTHR42743:SF11">
    <property type="entry name" value="AMINODEOXYCHORISMATE LYASE"/>
    <property type="match status" value="1"/>
</dbReference>
<gene>
    <name evidence="11" type="primary">ilvE</name>
    <name evidence="12" type="ORF">JY500_07150</name>
</gene>
<evidence type="ECO:0000313" key="13">
    <source>
        <dbReference type="Proteomes" id="UP000663570"/>
    </source>
</evidence>
<dbReference type="GO" id="GO:0004084">
    <property type="term" value="F:branched-chain-amino-acid transaminase activity"/>
    <property type="evidence" value="ECO:0007669"/>
    <property type="project" value="UniProtKB-EC"/>
</dbReference>
<organism evidence="12 13">
    <name type="scientific">Niveibacterium microcysteis</name>
    <dbReference type="NCBI Taxonomy" id="2811415"/>
    <lineage>
        <taxon>Bacteria</taxon>
        <taxon>Pseudomonadati</taxon>
        <taxon>Pseudomonadota</taxon>
        <taxon>Betaproteobacteria</taxon>
        <taxon>Rhodocyclales</taxon>
        <taxon>Rhodocyclaceae</taxon>
        <taxon>Niveibacterium</taxon>
    </lineage>
</organism>
<sequence>MKLSERDGWIWLDGEWLRWRDATVHLGTHTLHYGLGCFEGIRCYAGADGAAIFRLDEHLARLEGSARLLGIEIPFSRAALHEACVEAMRRNGLTEGYLRPLVFLGDERLGMDPAGLSVRVGVMAMPWGRYLGADALTHGVRVKVSTWARQHPNAYPCRAKAIGGYTTAILAAREARADGYDEAVLLDTEGFVAEGPGENVFIVRGGEILEPEVTVALDGITRRTLHALAADLGYPVRAARLTRDDLVLADELFFCGTAVEVTPIVEVDRRRVGDGTPGPITRALQSRYFACVKGEVPAHADWLTPIR</sequence>
<dbReference type="SUPFAM" id="SSF56752">
    <property type="entry name" value="D-aminoacid aminotransferase-like PLP-dependent enzymes"/>
    <property type="match status" value="1"/>
</dbReference>
<keyword evidence="11" id="KW-0100">Branched-chain amino acid biosynthesis</keyword>
<comment type="catalytic activity">
    <reaction evidence="9 11">
        <text>L-isoleucine + 2-oxoglutarate = (S)-3-methyl-2-oxopentanoate + L-glutamate</text>
        <dbReference type="Rhea" id="RHEA:24801"/>
        <dbReference type="ChEBI" id="CHEBI:16810"/>
        <dbReference type="ChEBI" id="CHEBI:29985"/>
        <dbReference type="ChEBI" id="CHEBI:35146"/>
        <dbReference type="ChEBI" id="CHEBI:58045"/>
        <dbReference type="EC" id="2.6.1.42"/>
    </reaction>
</comment>
<dbReference type="Pfam" id="PF01063">
    <property type="entry name" value="Aminotran_4"/>
    <property type="match status" value="1"/>
</dbReference>
<evidence type="ECO:0000256" key="9">
    <source>
        <dbReference type="ARBA" id="ARBA00048798"/>
    </source>
</evidence>
<keyword evidence="6 11" id="KW-0032">Aminotransferase</keyword>
<comment type="cofactor">
    <cofactor evidence="11">
        <name>pyridoxal 5'-phosphate</name>
        <dbReference type="ChEBI" id="CHEBI:597326"/>
    </cofactor>
</comment>
<dbReference type="PANTHER" id="PTHR42743">
    <property type="entry name" value="AMINO-ACID AMINOTRANSFERASE"/>
    <property type="match status" value="1"/>
</dbReference>
<dbReference type="RefSeq" id="WP_206255741.1">
    <property type="nucleotide sequence ID" value="NZ_CP071060.1"/>
</dbReference>
<keyword evidence="13" id="KW-1185">Reference proteome</keyword>
<keyword evidence="7 11" id="KW-0808">Transferase</keyword>
<dbReference type="Gene3D" id="3.30.470.10">
    <property type="match status" value="1"/>
</dbReference>
<comment type="catalytic activity">
    <reaction evidence="10 11">
        <text>L-leucine + 2-oxoglutarate = 4-methyl-2-oxopentanoate + L-glutamate</text>
        <dbReference type="Rhea" id="RHEA:18321"/>
        <dbReference type="ChEBI" id="CHEBI:16810"/>
        <dbReference type="ChEBI" id="CHEBI:17865"/>
        <dbReference type="ChEBI" id="CHEBI:29985"/>
        <dbReference type="ChEBI" id="CHEBI:57427"/>
        <dbReference type="EC" id="2.6.1.42"/>
    </reaction>
</comment>
<evidence type="ECO:0000256" key="2">
    <source>
        <dbReference type="ARBA" id="ARBA00004824"/>
    </source>
</evidence>
<evidence type="ECO:0000256" key="10">
    <source>
        <dbReference type="ARBA" id="ARBA00049229"/>
    </source>
</evidence>
<dbReference type="Proteomes" id="UP000663570">
    <property type="component" value="Chromosome"/>
</dbReference>
<dbReference type="NCBIfam" id="TIGR01122">
    <property type="entry name" value="ilvE_I"/>
    <property type="match status" value="1"/>
</dbReference>
<evidence type="ECO:0000256" key="6">
    <source>
        <dbReference type="ARBA" id="ARBA00022576"/>
    </source>
</evidence>
<evidence type="ECO:0000313" key="12">
    <source>
        <dbReference type="EMBL" id="QSI78394.1"/>
    </source>
</evidence>
<evidence type="ECO:0000256" key="1">
    <source>
        <dbReference type="ARBA" id="ARBA00003109"/>
    </source>
</evidence>
<dbReference type="EC" id="2.6.1.42" evidence="11"/>
<proteinExistence type="inferred from homology"/>
<dbReference type="InterPro" id="IPR050571">
    <property type="entry name" value="Class-IV_PLP-Dep_Aminotrnsfr"/>
</dbReference>
<comment type="pathway">
    <text evidence="2 11">Amino-acid biosynthesis; L-isoleucine biosynthesis; L-isoleucine from 2-oxobutanoate: step 4/4.</text>
</comment>
<accession>A0ABX7MCG6</accession>